<evidence type="ECO:0000256" key="2">
    <source>
        <dbReference type="ARBA" id="ARBA00022692"/>
    </source>
</evidence>
<keyword evidence="6" id="KW-0675">Receptor</keyword>
<dbReference type="InterPro" id="IPR001828">
    <property type="entry name" value="ANF_lig-bd_rcpt"/>
</dbReference>
<dbReference type="PANTHER" id="PTHR44755">
    <property type="entry name" value="NATRIURETIC PEPTIDE RECEPTOR 3-RELATED"/>
    <property type="match status" value="1"/>
</dbReference>
<dbReference type="GO" id="GO:0007165">
    <property type="term" value="P:signal transduction"/>
    <property type="evidence" value="ECO:0007669"/>
    <property type="project" value="TreeGrafter"/>
</dbReference>
<comment type="subcellular location">
    <subcellularLocation>
        <location evidence="1">Membrane</location>
    </subcellularLocation>
</comment>
<evidence type="ECO:0000256" key="3">
    <source>
        <dbReference type="ARBA" id="ARBA00022989"/>
    </source>
</evidence>
<keyword evidence="4" id="KW-0472">Membrane</keyword>
<dbReference type="OMA" id="RNCTIRA"/>
<accession>A0A3B0KKH2</accession>
<dbReference type="STRING" id="7266.A0A3B0KKH2"/>
<sequence length="320" mass="36054">MQMSQFKAAHRQLGLHHDTADEHQSSKSFDLIRAPASILPTTGATATPMGGCQFLFLLGLLCLCITLERCQAECRVEPARDCESICNANGKNCTIRALVLLPDDNMYQASLPRVLPILKVAEQQIRSKALIPPHIDFEWLAHDTKCDASLGVIKAMDGIIKQCAQVIFGPVCDYSLAAVSRITKYFNSQGTPLISVGGSTYDFEQKKTDCNDEFYMLLRTGMVSFETISELTINVMKRHNWSHSIFYYERDGQRSVAGMHTCFLMMKSLGKQMRNENMTFAQFPLEPHLKNRTEEMRREIGNKHSSLAAKVKYIVKSKMN</sequence>
<dbReference type="GO" id="GO:0016020">
    <property type="term" value="C:membrane"/>
    <property type="evidence" value="ECO:0007669"/>
    <property type="project" value="UniProtKB-SubCell"/>
</dbReference>
<evidence type="ECO:0000313" key="6">
    <source>
        <dbReference type="EMBL" id="SPP84278.1"/>
    </source>
</evidence>
<dbReference type="PANTHER" id="PTHR44755:SF11">
    <property type="entry name" value="ATRIAL NATRIURETIC PEPTIDE RECEPTOR 3 ISOFORM X1"/>
    <property type="match status" value="1"/>
</dbReference>
<keyword evidence="2" id="KW-0812">Transmembrane</keyword>
<reference evidence="7" key="1">
    <citation type="submission" date="2018-01" db="EMBL/GenBank/DDBJ databases">
        <authorList>
            <person name="Alioto T."/>
            <person name="Alioto T."/>
        </authorList>
    </citation>
    <scope>NUCLEOTIDE SEQUENCE [LARGE SCALE GENOMIC DNA]</scope>
</reference>
<dbReference type="OrthoDB" id="10065302at2759"/>
<dbReference type="AlphaFoldDB" id="A0A3B0KKH2"/>
<name>A0A3B0KKH2_DROGU</name>
<evidence type="ECO:0000256" key="1">
    <source>
        <dbReference type="ARBA" id="ARBA00004370"/>
    </source>
</evidence>
<proteinExistence type="predicted"/>
<gene>
    <name evidence="6" type="ORF">DGUA_6G016823</name>
</gene>
<dbReference type="EMBL" id="OUUW01000008">
    <property type="protein sequence ID" value="SPP84278.1"/>
    <property type="molecule type" value="Genomic_DNA"/>
</dbReference>
<dbReference type="GO" id="GO:0038023">
    <property type="term" value="F:signaling receptor activity"/>
    <property type="evidence" value="ECO:0007669"/>
    <property type="project" value="TreeGrafter"/>
</dbReference>
<dbReference type="InterPro" id="IPR052612">
    <property type="entry name" value="ANP_Clearance_Receptor"/>
</dbReference>
<protein>
    <submittedName>
        <fullName evidence="6">Blast:Atrial natriuretic peptide receptor 3</fullName>
    </submittedName>
</protein>
<dbReference type="InterPro" id="IPR028082">
    <property type="entry name" value="Peripla_BP_I"/>
</dbReference>
<feature type="domain" description="Receptor ligand binding region" evidence="5">
    <location>
        <begin position="118"/>
        <end position="268"/>
    </location>
</feature>
<evidence type="ECO:0000259" key="5">
    <source>
        <dbReference type="Pfam" id="PF01094"/>
    </source>
</evidence>
<dbReference type="Gene3D" id="3.40.50.2300">
    <property type="match status" value="1"/>
</dbReference>
<dbReference type="Proteomes" id="UP000268350">
    <property type="component" value="Unassembled WGS sequence"/>
</dbReference>
<keyword evidence="3" id="KW-1133">Transmembrane helix</keyword>
<dbReference type="GO" id="GO:0017046">
    <property type="term" value="F:peptide hormone binding"/>
    <property type="evidence" value="ECO:0007669"/>
    <property type="project" value="TreeGrafter"/>
</dbReference>
<dbReference type="Pfam" id="PF01094">
    <property type="entry name" value="ANF_receptor"/>
    <property type="match status" value="1"/>
</dbReference>
<dbReference type="SUPFAM" id="SSF53822">
    <property type="entry name" value="Periplasmic binding protein-like I"/>
    <property type="match status" value="1"/>
</dbReference>
<evidence type="ECO:0000256" key="4">
    <source>
        <dbReference type="ARBA" id="ARBA00023136"/>
    </source>
</evidence>
<organism evidence="6 7">
    <name type="scientific">Drosophila guanche</name>
    <name type="common">Fruit fly</name>
    <dbReference type="NCBI Taxonomy" id="7266"/>
    <lineage>
        <taxon>Eukaryota</taxon>
        <taxon>Metazoa</taxon>
        <taxon>Ecdysozoa</taxon>
        <taxon>Arthropoda</taxon>
        <taxon>Hexapoda</taxon>
        <taxon>Insecta</taxon>
        <taxon>Pterygota</taxon>
        <taxon>Neoptera</taxon>
        <taxon>Endopterygota</taxon>
        <taxon>Diptera</taxon>
        <taxon>Brachycera</taxon>
        <taxon>Muscomorpha</taxon>
        <taxon>Ephydroidea</taxon>
        <taxon>Drosophilidae</taxon>
        <taxon>Drosophila</taxon>
        <taxon>Sophophora</taxon>
    </lineage>
</organism>
<evidence type="ECO:0000313" key="7">
    <source>
        <dbReference type="Proteomes" id="UP000268350"/>
    </source>
</evidence>
<keyword evidence="7" id="KW-1185">Reference proteome</keyword>